<evidence type="ECO:0000256" key="6">
    <source>
        <dbReference type="ARBA" id="ARBA00023136"/>
    </source>
</evidence>
<evidence type="ECO:0000256" key="4">
    <source>
        <dbReference type="ARBA" id="ARBA00022692"/>
    </source>
</evidence>
<comment type="similarity">
    <text evidence="2 7">Belongs to the ExbD/TolR family.</text>
</comment>
<dbReference type="AlphaFoldDB" id="A0AB33JJ63"/>
<evidence type="ECO:0000256" key="1">
    <source>
        <dbReference type="ARBA" id="ARBA00004162"/>
    </source>
</evidence>
<name>A0AB33JJ63_9BACT</name>
<dbReference type="PANTHER" id="PTHR30558:SF3">
    <property type="entry name" value="BIOPOLYMER TRANSPORT PROTEIN EXBD-RELATED"/>
    <property type="match status" value="1"/>
</dbReference>
<protein>
    <submittedName>
        <fullName evidence="8">Biopolymer transporter ExbD</fullName>
    </submittedName>
</protein>
<proteinExistence type="inferred from homology"/>
<sequence>MGKVKIKKSDVWIDMTPMSDVMVLLLTFFMLTSTFVKNEPVKVVTPGSVSEIKVPEKDVLNILVNPDGKVFMSMDNQTQMMNVLSGMTSQFGVSLTGVQQKNFQQDAMWGVPMDKLAAYLSLETSQMAAELPKLGIPTDSIEGKKSEFQMWVEQARTANSDIKIAIKADEKTPYKVIKKVMSELQDMSENRYYLITSYKKVED</sequence>
<evidence type="ECO:0000256" key="3">
    <source>
        <dbReference type="ARBA" id="ARBA00022475"/>
    </source>
</evidence>
<dbReference type="GO" id="GO:0015031">
    <property type="term" value="P:protein transport"/>
    <property type="evidence" value="ECO:0007669"/>
    <property type="project" value="UniProtKB-KW"/>
</dbReference>
<evidence type="ECO:0000256" key="2">
    <source>
        <dbReference type="ARBA" id="ARBA00005811"/>
    </source>
</evidence>
<dbReference type="Pfam" id="PF02472">
    <property type="entry name" value="ExbD"/>
    <property type="match status" value="1"/>
</dbReference>
<evidence type="ECO:0000256" key="5">
    <source>
        <dbReference type="ARBA" id="ARBA00022989"/>
    </source>
</evidence>
<dbReference type="PANTHER" id="PTHR30558">
    <property type="entry name" value="EXBD MEMBRANE COMPONENT OF PMF-DRIVEN MACROMOLECULE IMPORT SYSTEM"/>
    <property type="match status" value="1"/>
</dbReference>
<keyword evidence="5" id="KW-1133">Transmembrane helix</keyword>
<keyword evidence="7" id="KW-0653">Protein transport</keyword>
<keyword evidence="6" id="KW-0472">Membrane</keyword>
<keyword evidence="3" id="KW-1003">Cell membrane</keyword>
<evidence type="ECO:0000256" key="7">
    <source>
        <dbReference type="RuleBase" id="RU003879"/>
    </source>
</evidence>
<keyword evidence="7" id="KW-0813">Transport</keyword>
<dbReference type="GO" id="GO:0005886">
    <property type="term" value="C:plasma membrane"/>
    <property type="evidence" value="ECO:0007669"/>
    <property type="project" value="UniProtKB-SubCell"/>
</dbReference>
<reference evidence="8" key="1">
    <citation type="submission" date="2024-07" db="EMBL/GenBank/DDBJ databases">
        <title>Complete genome sequence of Prevotella sp. YM-2024 GTC17262.</title>
        <authorList>
            <person name="Hayashi M."/>
            <person name="Muto Y."/>
            <person name="Tanaka K."/>
            <person name="Niwa H."/>
        </authorList>
    </citation>
    <scope>NUCLEOTIDE SEQUENCE</scope>
    <source>
        <strain evidence="8">GTC17262</strain>
    </source>
</reference>
<keyword evidence="4 7" id="KW-0812">Transmembrane</keyword>
<dbReference type="InterPro" id="IPR003400">
    <property type="entry name" value="ExbD"/>
</dbReference>
<dbReference type="EMBL" id="AP035789">
    <property type="protein sequence ID" value="BFO81718.1"/>
    <property type="molecule type" value="Genomic_DNA"/>
</dbReference>
<evidence type="ECO:0000313" key="8">
    <source>
        <dbReference type="EMBL" id="BFO81718.1"/>
    </source>
</evidence>
<dbReference type="GO" id="GO:0022857">
    <property type="term" value="F:transmembrane transporter activity"/>
    <property type="evidence" value="ECO:0007669"/>
    <property type="project" value="InterPro"/>
</dbReference>
<accession>A0AB33JJ63</accession>
<comment type="subcellular location">
    <subcellularLocation>
        <location evidence="1">Cell membrane</location>
        <topology evidence="1">Single-pass membrane protein</topology>
    </subcellularLocation>
    <subcellularLocation>
        <location evidence="7">Cell membrane</location>
        <topology evidence="7">Single-pass type II membrane protein</topology>
    </subcellularLocation>
</comment>
<gene>
    <name evidence="8" type="ORF">GTC17262_19090</name>
</gene>
<organism evidence="8">
    <name type="scientific">Prevotella sp. GTC17262</name>
    <dbReference type="NCBI Taxonomy" id="3236797"/>
    <lineage>
        <taxon>Bacteria</taxon>
        <taxon>Pseudomonadati</taxon>
        <taxon>Bacteroidota</taxon>
        <taxon>Bacteroidia</taxon>
        <taxon>Bacteroidales</taxon>
        <taxon>Prevotellaceae</taxon>
        <taxon>Prevotella</taxon>
    </lineage>
</organism>